<keyword evidence="10" id="KW-1185">Reference proteome</keyword>
<dbReference type="PRINTS" id="PR00344">
    <property type="entry name" value="BCTRLSENSOR"/>
</dbReference>
<evidence type="ECO:0000256" key="3">
    <source>
        <dbReference type="ARBA" id="ARBA00022553"/>
    </source>
</evidence>
<keyword evidence="3" id="KW-0597">Phosphoprotein</keyword>
<dbReference type="InterPro" id="IPR003661">
    <property type="entry name" value="HisK_dim/P_dom"/>
</dbReference>
<dbReference type="Pfam" id="PF00512">
    <property type="entry name" value="HisKA"/>
    <property type="match status" value="1"/>
</dbReference>
<dbReference type="AlphaFoldDB" id="A0A4Z0BN99"/>
<dbReference type="InterPro" id="IPR003594">
    <property type="entry name" value="HATPase_dom"/>
</dbReference>
<dbReference type="GO" id="GO:0000155">
    <property type="term" value="F:phosphorelay sensor kinase activity"/>
    <property type="evidence" value="ECO:0007669"/>
    <property type="project" value="InterPro"/>
</dbReference>
<dbReference type="SMART" id="SM00387">
    <property type="entry name" value="HATPase_c"/>
    <property type="match status" value="1"/>
</dbReference>
<dbReference type="InterPro" id="IPR036890">
    <property type="entry name" value="HATPase_C_sf"/>
</dbReference>
<dbReference type="PANTHER" id="PTHR43711">
    <property type="entry name" value="TWO-COMPONENT HISTIDINE KINASE"/>
    <property type="match status" value="1"/>
</dbReference>
<dbReference type="EMBL" id="SMLM01000003">
    <property type="protein sequence ID" value="TFZ00787.1"/>
    <property type="molecule type" value="Genomic_DNA"/>
</dbReference>
<evidence type="ECO:0000256" key="4">
    <source>
        <dbReference type="ARBA" id="ARBA00022679"/>
    </source>
</evidence>
<dbReference type="SMART" id="SM00388">
    <property type="entry name" value="HisKA"/>
    <property type="match status" value="1"/>
</dbReference>
<accession>A0A4Z0BN99</accession>
<feature type="region of interest" description="Disordered" evidence="7">
    <location>
        <begin position="1"/>
        <end position="22"/>
    </location>
</feature>
<keyword evidence="4" id="KW-0808">Transferase</keyword>
<comment type="catalytic activity">
    <reaction evidence="1">
        <text>ATP + protein L-histidine = ADP + protein N-phospho-L-histidine.</text>
        <dbReference type="EC" id="2.7.13.3"/>
    </reaction>
</comment>
<proteinExistence type="predicted"/>
<sequence length="275" mass="30343">MLDPPRSMPRALHRAPHPMQEQPDDELLTRLRRAEQAVTARDDFLAIAAHELRSPLNAISLRLAALEMLAERHGVQELKVEIERTRRSVDRYVRRAVVLLDVSRLNSPESHLSPGRVDVAELVRNVVEAHVDEAAFHGATLHAAVEGAPVGFWDPHMVEEILSNLVNNAIKYGDSTPVHVKAWADEAAGMARFEVSDRGPGIDAAARARIFEKFERLVAGSRDRAGFGLGLWIVGRMVAAHQGSINVTSPPEGGSRFLVSLPLRPAQARKKEESK</sequence>
<evidence type="ECO:0000256" key="7">
    <source>
        <dbReference type="SAM" id="MobiDB-lite"/>
    </source>
</evidence>
<evidence type="ECO:0000256" key="5">
    <source>
        <dbReference type="ARBA" id="ARBA00022777"/>
    </source>
</evidence>
<organism evidence="9 10">
    <name type="scientific">Ramlibacter henchirensis</name>
    <dbReference type="NCBI Taxonomy" id="204072"/>
    <lineage>
        <taxon>Bacteria</taxon>
        <taxon>Pseudomonadati</taxon>
        <taxon>Pseudomonadota</taxon>
        <taxon>Betaproteobacteria</taxon>
        <taxon>Burkholderiales</taxon>
        <taxon>Comamonadaceae</taxon>
        <taxon>Ramlibacter</taxon>
    </lineage>
</organism>
<evidence type="ECO:0000313" key="9">
    <source>
        <dbReference type="EMBL" id="TFZ00787.1"/>
    </source>
</evidence>
<evidence type="ECO:0000256" key="2">
    <source>
        <dbReference type="ARBA" id="ARBA00012438"/>
    </source>
</evidence>
<evidence type="ECO:0000256" key="6">
    <source>
        <dbReference type="ARBA" id="ARBA00023012"/>
    </source>
</evidence>
<dbReference type="CDD" id="cd00082">
    <property type="entry name" value="HisKA"/>
    <property type="match status" value="1"/>
</dbReference>
<evidence type="ECO:0000256" key="1">
    <source>
        <dbReference type="ARBA" id="ARBA00000085"/>
    </source>
</evidence>
<keyword evidence="6" id="KW-0902">Two-component regulatory system</keyword>
<feature type="domain" description="Histidine kinase" evidence="8">
    <location>
        <begin position="47"/>
        <end position="265"/>
    </location>
</feature>
<dbReference type="Pfam" id="PF02518">
    <property type="entry name" value="HATPase_c"/>
    <property type="match status" value="1"/>
</dbReference>
<dbReference type="PANTHER" id="PTHR43711:SF1">
    <property type="entry name" value="HISTIDINE KINASE 1"/>
    <property type="match status" value="1"/>
</dbReference>
<reference evidence="9 10" key="1">
    <citation type="submission" date="2019-03" db="EMBL/GenBank/DDBJ databases">
        <title>Ramlibacter henchirensis DSM 14656, whole genome shotgun sequence.</title>
        <authorList>
            <person name="Zhang X."/>
            <person name="Feng G."/>
            <person name="Zhu H."/>
        </authorList>
    </citation>
    <scope>NUCLEOTIDE SEQUENCE [LARGE SCALE GENOMIC DNA]</scope>
    <source>
        <strain evidence="9 10">DSM 14656</strain>
    </source>
</reference>
<dbReference type="OrthoDB" id="6114847at2"/>
<dbReference type="CDD" id="cd00075">
    <property type="entry name" value="HATPase"/>
    <property type="match status" value="1"/>
</dbReference>
<comment type="caution">
    <text evidence="9">The sequence shown here is derived from an EMBL/GenBank/DDBJ whole genome shotgun (WGS) entry which is preliminary data.</text>
</comment>
<dbReference type="Proteomes" id="UP000298180">
    <property type="component" value="Unassembled WGS sequence"/>
</dbReference>
<dbReference type="Gene3D" id="3.30.565.10">
    <property type="entry name" value="Histidine kinase-like ATPase, C-terminal domain"/>
    <property type="match status" value="1"/>
</dbReference>
<dbReference type="InterPro" id="IPR004358">
    <property type="entry name" value="Sig_transdc_His_kin-like_C"/>
</dbReference>
<name>A0A4Z0BN99_9BURK</name>
<evidence type="ECO:0000259" key="8">
    <source>
        <dbReference type="PROSITE" id="PS50109"/>
    </source>
</evidence>
<gene>
    <name evidence="9" type="ORF">EZ313_20295</name>
</gene>
<dbReference type="SUPFAM" id="SSF55874">
    <property type="entry name" value="ATPase domain of HSP90 chaperone/DNA topoisomerase II/histidine kinase"/>
    <property type="match status" value="1"/>
</dbReference>
<keyword evidence="5 9" id="KW-0418">Kinase</keyword>
<dbReference type="Gene3D" id="1.10.287.130">
    <property type="match status" value="1"/>
</dbReference>
<dbReference type="InterPro" id="IPR005467">
    <property type="entry name" value="His_kinase_dom"/>
</dbReference>
<dbReference type="PROSITE" id="PS50109">
    <property type="entry name" value="HIS_KIN"/>
    <property type="match status" value="1"/>
</dbReference>
<dbReference type="SUPFAM" id="SSF47384">
    <property type="entry name" value="Homodimeric domain of signal transducing histidine kinase"/>
    <property type="match status" value="1"/>
</dbReference>
<dbReference type="InterPro" id="IPR050736">
    <property type="entry name" value="Sensor_HK_Regulatory"/>
</dbReference>
<protein>
    <recommendedName>
        <fullName evidence="2">histidine kinase</fullName>
        <ecNumber evidence="2">2.7.13.3</ecNumber>
    </recommendedName>
</protein>
<dbReference type="EC" id="2.7.13.3" evidence="2"/>
<dbReference type="InterPro" id="IPR036097">
    <property type="entry name" value="HisK_dim/P_sf"/>
</dbReference>
<evidence type="ECO:0000313" key="10">
    <source>
        <dbReference type="Proteomes" id="UP000298180"/>
    </source>
</evidence>